<name>A0A317E070_9PROT</name>
<dbReference type="Proteomes" id="UP000245461">
    <property type="component" value="Unassembled WGS sequence"/>
</dbReference>
<evidence type="ECO:0000256" key="1">
    <source>
        <dbReference type="SAM" id="MobiDB-lite"/>
    </source>
</evidence>
<keyword evidence="3" id="KW-0808">Transferase</keyword>
<evidence type="ECO:0000313" key="3">
    <source>
        <dbReference type="EMBL" id="PWR18555.1"/>
    </source>
</evidence>
<proteinExistence type="predicted"/>
<organism evidence="3 4">
    <name type="scientific">Zavarzinia aquatilis</name>
    <dbReference type="NCBI Taxonomy" id="2211142"/>
    <lineage>
        <taxon>Bacteria</taxon>
        <taxon>Pseudomonadati</taxon>
        <taxon>Pseudomonadota</taxon>
        <taxon>Alphaproteobacteria</taxon>
        <taxon>Rhodospirillales</taxon>
        <taxon>Zavarziniaceae</taxon>
        <taxon>Zavarzinia</taxon>
    </lineage>
</organism>
<accession>A0A317E070</accession>
<dbReference type="InterPro" id="IPR000182">
    <property type="entry name" value="GNAT_dom"/>
</dbReference>
<dbReference type="GO" id="GO:0016747">
    <property type="term" value="F:acyltransferase activity, transferring groups other than amino-acyl groups"/>
    <property type="evidence" value="ECO:0007669"/>
    <property type="project" value="InterPro"/>
</dbReference>
<feature type="domain" description="N-acetyltransferase" evidence="2">
    <location>
        <begin position="77"/>
        <end position="221"/>
    </location>
</feature>
<dbReference type="CDD" id="cd04301">
    <property type="entry name" value="NAT_SF"/>
    <property type="match status" value="1"/>
</dbReference>
<evidence type="ECO:0000313" key="4">
    <source>
        <dbReference type="Proteomes" id="UP000245461"/>
    </source>
</evidence>
<dbReference type="InterPro" id="IPR016181">
    <property type="entry name" value="Acyl_CoA_acyltransferase"/>
</dbReference>
<feature type="region of interest" description="Disordered" evidence="1">
    <location>
        <begin position="1"/>
        <end position="45"/>
    </location>
</feature>
<reference evidence="3 4" key="1">
    <citation type="submission" date="2018-05" db="EMBL/GenBank/DDBJ databases">
        <title>Zavarzinia sp. HR-AS.</title>
        <authorList>
            <person name="Lee Y."/>
            <person name="Jeon C.O."/>
        </authorList>
    </citation>
    <scope>NUCLEOTIDE SEQUENCE [LARGE SCALE GENOMIC DNA]</scope>
    <source>
        <strain evidence="3 4">HR-AS</strain>
    </source>
</reference>
<keyword evidence="4" id="KW-1185">Reference proteome</keyword>
<evidence type="ECO:0000259" key="2">
    <source>
        <dbReference type="PROSITE" id="PS51186"/>
    </source>
</evidence>
<dbReference type="PROSITE" id="PS51186">
    <property type="entry name" value="GNAT"/>
    <property type="match status" value="1"/>
</dbReference>
<protein>
    <submittedName>
        <fullName evidence="3">N-acetyltransferase</fullName>
    </submittedName>
</protein>
<dbReference type="AlphaFoldDB" id="A0A317E070"/>
<gene>
    <name evidence="3" type="ORF">DKG74_18165</name>
</gene>
<dbReference type="Pfam" id="PF00583">
    <property type="entry name" value="Acetyltransf_1"/>
    <property type="match status" value="1"/>
</dbReference>
<comment type="caution">
    <text evidence="3">The sequence shown here is derived from an EMBL/GenBank/DDBJ whole genome shotgun (WGS) entry which is preliminary data.</text>
</comment>
<dbReference type="EMBL" id="QGLE01000013">
    <property type="protein sequence ID" value="PWR18555.1"/>
    <property type="molecule type" value="Genomic_DNA"/>
</dbReference>
<dbReference type="SUPFAM" id="SSF55729">
    <property type="entry name" value="Acyl-CoA N-acyltransferases (Nat)"/>
    <property type="match status" value="1"/>
</dbReference>
<sequence>MNWARAISRSTTAPGPNGAPAPTPPSRSDVTADAEAPPPDWVPAAGPAQASRITYLEMLERPAPRRAPPPLDQHVLMRVEEPKVAYFRWLYHYVGRDWMWIDRRRWPDDKLAAHLAAPGYGLYVLHLKGAPAGFFELVPQDGGTRIDLGLFGIAPDFIGRRLGPFMLDQAIQLAWERGPTRMTVDTCTLDHPKALILYQKFGFRPYATRERLAWPLGPELARLD</sequence>
<dbReference type="OrthoDB" id="275336at2"/>
<dbReference type="Gene3D" id="3.40.630.30">
    <property type="match status" value="1"/>
</dbReference>